<feature type="region of interest" description="Disordered" evidence="1">
    <location>
        <begin position="36"/>
        <end position="66"/>
    </location>
</feature>
<gene>
    <name evidence="3" type="ORF">C1752_03311</name>
</gene>
<dbReference type="Proteomes" id="UP000248857">
    <property type="component" value="Unassembled WGS sequence"/>
</dbReference>
<evidence type="ECO:0000313" key="3">
    <source>
        <dbReference type="EMBL" id="PZD72842.1"/>
    </source>
</evidence>
<accession>A0A2W1JPM9</accession>
<dbReference type="AlphaFoldDB" id="A0A2W1JPM9"/>
<evidence type="ECO:0000256" key="2">
    <source>
        <dbReference type="SAM" id="SignalP"/>
    </source>
</evidence>
<feature type="signal peptide" evidence="2">
    <location>
        <begin position="1"/>
        <end position="27"/>
    </location>
</feature>
<protein>
    <recommendedName>
        <fullName evidence="5">PEP-CTERM protein-sorting domain-containing protein</fullName>
    </recommendedName>
</protein>
<sequence>MSIIKKTGSITALLACLSYGSVNSVYAAQLDFQDPFQGDASDQPSQADIDTDLCEEGSSPAESELNSLNLGPNLVASTVISDTPLLIAQGPICDLGGVAPEGGGALGAGIPLLPILGGLAGAGGIAAVAATGGGDGDAPAPAVPEPAELATASLFATLGVAGVLLRRKKKSEDV</sequence>
<keyword evidence="4" id="KW-1185">Reference proteome</keyword>
<evidence type="ECO:0008006" key="5">
    <source>
        <dbReference type="Google" id="ProtNLM"/>
    </source>
</evidence>
<keyword evidence="2" id="KW-0732">Signal</keyword>
<proteinExistence type="predicted"/>
<comment type="caution">
    <text evidence="3">The sequence shown here is derived from an EMBL/GenBank/DDBJ whole genome shotgun (WGS) entry which is preliminary data.</text>
</comment>
<organism evidence="3 4">
    <name type="scientific">Acaryochloris thomasi RCC1774</name>
    <dbReference type="NCBI Taxonomy" id="1764569"/>
    <lineage>
        <taxon>Bacteria</taxon>
        <taxon>Bacillati</taxon>
        <taxon>Cyanobacteriota</taxon>
        <taxon>Cyanophyceae</taxon>
        <taxon>Acaryochloridales</taxon>
        <taxon>Acaryochloridaceae</taxon>
        <taxon>Acaryochloris</taxon>
        <taxon>Acaryochloris thomasi</taxon>
    </lineage>
</organism>
<evidence type="ECO:0000313" key="4">
    <source>
        <dbReference type="Proteomes" id="UP000248857"/>
    </source>
</evidence>
<dbReference type="EMBL" id="PQWO01000008">
    <property type="protein sequence ID" value="PZD72842.1"/>
    <property type="molecule type" value="Genomic_DNA"/>
</dbReference>
<name>A0A2W1JPM9_9CYAN</name>
<feature type="chain" id="PRO_5016029185" description="PEP-CTERM protein-sorting domain-containing protein" evidence="2">
    <location>
        <begin position="28"/>
        <end position="174"/>
    </location>
</feature>
<evidence type="ECO:0000256" key="1">
    <source>
        <dbReference type="SAM" id="MobiDB-lite"/>
    </source>
</evidence>
<reference evidence="3 4" key="1">
    <citation type="journal article" date="2018" name="Sci. Rep.">
        <title>A novel species of the marine cyanobacterium Acaryochloris with a unique pigment content and lifestyle.</title>
        <authorList>
            <person name="Partensky F."/>
            <person name="Six C."/>
            <person name="Ratin M."/>
            <person name="Garczarek L."/>
            <person name="Vaulot D."/>
            <person name="Probert I."/>
            <person name="Calteau A."/>
            <person name="Gourvil P."/>
            <person name="Marie D."/>
            <person name="Grebert T."/>
            <person name="Bouchier C."/>
            <person name="Le Panse S."/>
            <person name="Gachenot M."/>
            <person name="Rodriguez F."/>
            <person name="Garrido J.L."/>
        </authorList>
    </citation>
    <scope>NUCLEOTIDE SEQUENCE [LARGE SCALE GENOMIC DNA]</scope>
    <source>
        <strain evidence="3 4">RCC1774</strain>
    </source>
</reference>